<dbReference type="Gene3D" id="2.130.10.10">
    <property type="entry name" value="YVTN repeat-like/Quinoprotein amine dehydrogenase"/>
    <property type="match status" value="2"/>
</dbReference>
<feature type="chain" id="PRO_5047486746" evidence="1">
    <location>
        <begin position="23"/>
        <end position="289"/>
    </location>
</feature>
<evidence type="ECO:0000313" key="3">
    <source>
        <dbReference type="Proteomes" id="UP000788262"/>
    </source>
</evidence>
<keyword evidence="3" id="KW-1185">Reference proteome</keyword>
<dbReference type="Proteomes" id="UP000788262">
    <property type="component" value="Unassembled WGS sequence"/>
</dbReference>
<dbReference type="SUPFAM" id="SSF110296">
    <property type="entry name" value="Oligoxyloglucan reducing end-specific cellobiohydrolase"/>
    <property type="match status" value="1"/>
</dbReference>
<organism evidence="2 3">
    <name type="scientific">Streptomyces actuosus</name>
    <dbReference type="NCBI Taxonomy" id="1885"/>
    <lineage>
        <taxon>Bacteria</taxon>
        <taxon>Bacillati</taxon>
        <taxon>Actinomycetota</taxon>
        <taxon>Actinomycetes</taxon>
        <taxon>Kitasatosporales</taxon>
        <taxon>Streptomycetaceae</taxon>
        <taxon>Streptomyces</taxon>
    </lineage>
</organism>
<accession>A0ABS2W1I3</accession>
<gene>
    <name evidence="2" type="ORF">JS756_34320</name>
</gene>
<feature type="signal peptide" evidence="1">
    <location>
        <begin position="1"/>
        <end position="22"/>
    </location>
</feature>
<protein>
    <submittedName>
        <fullName evidence="2">Exo-alpha-sialidase</fullName>
    </submittedName>
</protein>
<dbReference type="InterPro" id="IPR015943">
    <property type="entry name" value="WD40/YVTN_repeat-like_dom_sf"/>
</dbReference>
<reference evidence="2 3" key="1">
    <citation type="submission" date="2021-02" db="EMBL/GenBank/DDBJ databases">
        <title>Whole genome sequencing of Streptomyces actuosus VRA1.</title>
        <authorList>
            <person name="Sen G."/>
            <person name="Sen A."/>
        </authorList>
    </citation>
    <scope>NUCLEOTIDE SEQUENCE [LARGE SCALE GENOMIC DNA]</scope>
    <source>
        <strain evidence="2 3">VRA1</strain>
    </source>
</reference>
<name>A0ABS2W1I3_STRAS</name>
<dbReference type="InterPro" id="IPR054817">
    <property type="entry name" value="Glycosyl_F510_1955-like"/>
</dbReference>
<dbReference type="NCBIfam" id="NF045728">
    <property type="entry name" value="glycosyl_F510_1955"/>
    <property type="match status" value="1"/>
</dbReference>
<proteinExistence type="predicted"/>
<dbReference type="EMBL" id="JAFFZS010000057">
    <property type="protein sequence ID" value="MBN0049071.1"/>
    <property type="molecule type" value="Genomic_DNA"/>
</dbReference>
<sequence>MPRRRPAATVSVLLAATLAACTGGSGTPASTEPPASTTAVGHIHGLGVDPADGRLYVATHEGVVQVLDDGTARRVGDAADYMGFTVAGSRTFLGSGHPAEGGEDHADRGLLKSTDAGGTWKTLSLGGEADFHALEYAHGTVYGYDSTRGLLRVSGDGLEWDDRAELAALDIAVSPADPDLVLATTERGVARSTDGGRTFANGTGPVLAFVSWAVQDALYGVDLDGGLHLSTDAGRTWTQAGTVPGGRPQALTAVDAEHVLAATQDGVHESRDGGATFTERLPVVSAPGH</sequence>
<keyword evidence="1" id="KW-0732">Signal</keyword>
<comment type="caution">
    <text evidence="2">The sequence shown here is derived from an EMBL/GenBank/DDBJ whole genome shotgun (WGS) entry which is preliminary data.</text>
</comment>
<dbReference type="PROSITE" id="PS51257">
    <property type="entry name" value="PROKAR_LIPOPROTEIN"/>
    <property type="match status" value="1"/>
</dbReference>
<evidence type="ECO:0000313" key="2">
    <source>
        <dbReference type="EMBL" id="MBN0049071.1"/>
    </source>
</evidence>
<dbReference type="RefSeq" id="WP_205387188.1">
    <property type="nucleotide sequence ID" value="NZ_JAFFZS010000057.1"/>
</dbReference>
<evidence type="ECO:0000256" key="1">
    <source>
        <dbReference type="SAM" id="SignalP"/>
    </source>
</evidence>